<name>A0A1I5TU50_9BACT</name>
<dbReference type="InterPro" id="IPR032508">
    <property type="entry name" value="FecR_C"/>
</dbReference>
<dbReference type="Pfam" id="PF04773">
    <property type="entry name" value="FecR"/>
    <property type="match status" value="1"/>
</dbReference>
<dbReference type="PANTHER" id="PTHR30273:SF2">
    <property type="entry name" value="PROTEIN FECR"/>
    <property type="match status" value="1"/>
</dbReference>
<evidence type="ECO:0000313" key="4">
    <source>
        <dbReference type="Proteomes" id="UP000199306"/>
    </source>
</evidence>
<dbReference type="InterPro" id="IPR006860">
    <property type="entry name" value="FecR"/>
</dbReference>
<dbReference type="Proteomes" id="UP000199306">
    <property type="component" value="Unassembled WGS sequence"/>
</dbReference>
<evidence type="ECO:0000259" key="1">
    <source>
        <dbReference type="Pfam" id="PF04773"/>
    </source>
</evidence>
<dbReference type="PIRSF" id="PIRSF018266">
    <property type="entry name" value="FecR"/>
    <property type="match status" value="1"/>
</dbReference>
<feature type="domain" description="FecR protein" evidence="1">
    <location>
        <begin position="156"/>
        <end position="240"/>
    </location>
</feature>
<dbReference type="EMBL" id="FOXH01000006">
    <property type="protein sequence ID" value="SFP86600.1"/>
    <property type="molecule type" value="Genomic_DNA"/>
</dbReference>
<evidence type="ECO:0000259" key="2">
    <source>
        <dbReference type="Pfam" id="PF16344"/>
    </source>
</evidence>
<accession>A0A1I5TU50</accession>
<organism evidence="3 4">
    <name type="scientific">Pseudarcicella hirudinis</name>
    <dbReference type="NCBI Taxonomy" id="1079859"/>
    <lineage>
        <taxon>Bacteria</taxon>
        <taxon>Pseudomonadati</taxon>
        <taxon>Bacteroidota</taxon>
        <taxon>Cytophagia</taxon>
        <taxon>Cytophagales</taxon>
        <taxon>Flectobacillaceae</taxon>
        <taxon>Pseudarcicella</taxon>
    </lineage>
</organism>
<dbReference type="OrthoDB" id="645173at2"/>
<dbReference type="PANTHER" id="PTHR30273">
    <property type="entry name" value="PERIPLASMIC SIGNAL SENSOR AND SIGMA FACTOR ACTIVATOR FECR-RELATED"/>
    <property type="match status" value="1"/>
</dbReference>
<dbReference type="GO" id="GO:0016989">
    <property type="term" value="F:sigma factor antagonist activity"/>
    <property type="evidence" value="ECO:0007669"/>
    <property type="project" value="TreeGrafter"/>
</dbReference>
<dbReference type="InterPro" id="IPR012373">
    <property type="entry name" value="Ferrdict_sens_TM"/>
</dbReference>
<dbReference type="STRING" id="1079859.SAMN04515674_106206"/>
<dbReference type="RefSeq" id="WP_092017430.1">
    <property type="nucleotide sequence ID" value="NZ_FOXH01000006.1"/>
</dbReference>
<feature type="domain" description="Protein FecR C-terminal" evidence="2">
    <location>
        <begin position="298"/>
        <end position="366"/>
    </location>
</feature>
<dbReference type="AlphaFoldDB" id="A0A1I5TU50"/>
<proteinExistence type="predicted"/>
<dbReference type="Pfam" id="PF16344">
    <property type="entry name" value="FecR_C"/>
    <property type="match status" value="1"/>
</dbReference>
<evidence type="ECO:0000313" key="3">
    <source>
        <dbReference type="EMBL" id="SFP86600.1"/>
    </source>
</evidence>
<reference evidence="3 4" key="1">
    <citation type="submission" date="2016-10" db="EMBL/GenBank/DDBJ databases">
        <authorList>
            <person name="de Groot N.N."/>
        </authorList>
    </citation>
    <scope>NUCLEOTIDE SEQUENCE [LARGE SCALE GENOMIC DNA]</scope>
    <source>
        <strain evidence="4">E92,LMG 26720,CCM 7988</strain>
    </source>
</reference>
<gene>
    <name evidence="3" type="ORF">SAMN04515674_106206</name>
</gene>
<sequence>MKENQDYHHLLENPNFRAWVLGERPQDENDWINWIKEDISGTRKEEVEKAKTIIRELHGKPAGLDEQYIEEQVQKALFEAKRLELNSAEEEPVLPLLWSRYWMAAASVLLLLGMSWYGLLKNNIKPEEELYHRQVTEAGELNDLVEITNDGNTDKLIRLPDGSSVALHQQSKLSYQRKFDGSKREVYLIGEAFFEVAKNPERPFFVYSNELITKVLGTSFRIKSFGKDKEIRVIVKTGKVAVFTMNDEKAKSLKNNRELTGMLLTPNQQAIFQRDEVRLVRTIIPNPEILMLPVENQKFEFNATPVSEVLETLERAYGVDIVFDEEVMAKCTITAKLGNEPLFEKLNWICSIIEASYQVSDGQIIISGKPC</sequence>
<dbReference type="Gene3D" id="3.55.50.30">
    <property type="match status" value="1"/>
</dbReference>
<protein>
    <submittedName>
        <fullName evidence="3">Ferric-dicitrate binding protein FerR, regulates iron transport through sigma-19</fullName>
    </submittedName>
</protein>
<keyword evidence="4" id="KW-1185">Reference proteome</keyword>
<dbReference type="Gene3D" id="2.60.120.1440">
    <property type="match status" value="1"/>
</dbReference>